<sequence length="484" mass="54740">MYEERERFEKRDRAMSGLARRLHRGGKEAKAKVAVSNSYKLELGANGFVRINYWALTPIDETERWSDIRKGLVSPGQSVFITINGQRHHVEPTSFLRDKANLTYANDHVIVQVDCDGLSKDAKKRLIASTRERMIEGETKDLLLEEIASHLRQDRPLLSFEEERKRRFLEARSTRDTTRIRKLVGRFIADNPDLKDLIRARSGEKEPGEKAERNPPEQAEETEEEIAPEELVVPELKPVPTFLRIANRKDPIPVEKGGAALVRLETDANDDYFGTVWEDHFRAIHLGNLTARKSVSALRNGKISYYLHCPSITRVGSRETIRFELDLPDSGKLSVDRDVVCVKPADRTKTKGERKYPQPNIVPLTQLENPALWQELSWSQQSVGRVYLGKTSEPGIYVNMENSHLKGAARLHGGDRELLKAIEDRYVSGVAYYLVLRKAAELRKQLAEEATATGDNSMELDLIARTLAAVSIPFEKIGALAAPD</sequence>
<feature type="region of interest" description="Disordered" evidence="1">
    <location>
        <begin position="199"/>
        <end position="226"/>
    </location>
</feature>
<dbReference type="EMBL" id="AUZY01000599">
    <property type="protein sequence ID" value="EQD78273.1"/>
    <property type="molecule type" value="Genomic_DNA"/>
</dbReference>
<protein>
    <submittedName>
        <fullName evidence="2">Uncharacterized protein</fullName>
    </submittedName>
</protein>
<organism evidence="2">
    <name type="scientific">mine drainage metagenome</name>
    <dbReference type="NCBI Taxonomy" id="410659"/>
    <lineage>
        <taxon>unclassified sequences</taxon>
        <taxon>metagenomes</taxon>
        <taxon>ecological metagenomes</taxon>
    </lineage>
</organism>
<accession>T1CAH7</accession>
<name>T1CAH7_9ZZZZ</name>
<dbReference type="AlphaFoldDB" id="T1CAH7"/>
<reference evidence="2" key="2">
    <citation type="journal article" date="2014" name="ISME J.">
        <title>Microbial stratification in low pH oxic and suboxic macroscopic growths along an acid mine drainage.</title>
        <authorList>
            <person name="Mendez-Garcia C."/>
            <person name="Mesa V."/>
            <person name="Sprenger R.R."/>
            <person name="Richter M."/>
            <person name="Diez M.S."/>
            <person name="Solano J."/>
            <person name="Bargiela R."/>
            <person name="Golyshina O.V."/>
            <person name="Manteca A."/>
            <person name="Ramos J.L."/>
            <person name="Gallego J.R."/>
            <person name="Llorente I."/>
            <person name="Martins Dos Santos V.A."/>
            <person name="Jensen O.N."/>
            <person name="Pelaez A.I."/>
            <person name="Sanchez J."/>
            <person name="Ferrer M."/>
        </authorList>
    </citation>
    <scope>NUCLEOTIDE SEQUENCE</scope>
</reference>
<comment type="caution">
    <text evidence="2">The sequence shown here is derived from an EMBL/GenBank/DDBJ whole genome shotgun (WGS) entry which is preliminary data.</text>
</comment>
<evidence type="ECO:0000256" key="1">
    <source>
        <dbReference type="SAM" id="MobiDB-lite"/>
    </source>
</evidence>
<evidence type="ECO:0000313" key="2">
    <source>
        <dbReference type="EMBL" id="EQD78273.1"/>
    </source>
</evidence>
<proteinExistence type="predicted"/>
<gene>
    <name evidence="2" type="ORF">B1B_00812</name>
</gene>
<feature type="compositionally biased region" description="Basic and acidic residues" evidence="1">
    <location>
        <begin position="199"/>
        <end position="215"/>
    </location>
</feature>
<reference evidence="2" key="1">
    <citation type="submission" date="2013-08" db="EMBL/GenBank/DDBJ databases">
        <authorList>
            <person name="Mendez C."/>
            <person name="Richter M."/>
            <person name="Ferrer M."/>
            <person name="Sanchez J."/>
        </authorList>
    </citation>
    <scope>NUCLEOTIDE SEQUENCE</scope>
</reference>